<feature type="domain" description="EGF-like" evidence="18">
    <location>
        <begin position="3013"/>
        <end position="3049"/>
    </location>
</feature>
<feature type="disulfide bond" evidence="13">
    <location>
        <begin position="1039"/>
        <end position="1054"/>
    </location>
</feature>
<dbReference type="PANTHER" id="PTHR22722">
    <property type="entry name" value="LOW-DENSITY LIPOPROTEIN RECEPTOR-RELATED PROTEIN 2-RELATED"/>
    <property type="match status" value="1"/>
</dbReference>
<feature type="disulfide bond" evidence="13">
    <location>
        <begin position="1886"/>
        <end position="1901"/>
    </location>
</feature>
<evidence type="ECO:0000256" key="17">
    <source>
        <dbReference type="SAM" id="SignalP"/>
    </source>
</evidence>
<dbReference type="PROSITE" id="PS01186">
    <property type="entry name" value="EGF_2"/>
    <property type="match status" value="3"/>
</dbReference>
<feature type="region of interest" description="Disordered" evidence="15">
    <location>
        <begin position="2983"/>
        <end position="3008"/>
    </location>
</feature>
<keyword evidence="11" id="KW-0325">Glycoprotein</keyword>
<feature type="disulfide bond" evidence="13">
    <location>
        <begin position="1382"/>
        <end position="1397"/>
    </location>
</feature>
<feature type="disulfide bond" evidence="13">
    <location>
        <begin position="1343"/>
        <end position="1358"/>
    </location>
</feature>
<evidence type="ECO:0000256" key="1">
    <source>
        <dbReference type="ARBA" id="ARBA00004167"/>
    </source>
</evidence>
<dbReference type="CTD" id="796880"/>
<keyword evidence="3" id="KW-0254">Endocytosis</keyword>
<dbReference type="PROSITE" id="PS01187">
    <property type="entry name" value="EGF_CA"/>
    <property type="match status" value="2"/>
</dbReference>
<dbReference type="Pfam" id="PF07645">
    <property type="entry name" value="EGF_CA"/>
    <property type="match status" value="2"/>
</dbReference>
<dbReference type="GO" id="GO:0006897">
    <property type="term" value="P:endocytosis"/>
    <property type="evidence" value="ECO:0007669"/>
    <property type="project" value="UniProtKB-KW"/>
</dbReference>
<dbReference type="FunFam" id="2.10.25.10:FF:000010">
    <property type="entry name" value="Pro-epidermal growth factor"/>
    <property type="match status" value="1"/>
</dbReference>
<feature type="disulfide bond" evidence="13">
    <location>
        <begin position="143"/>
        <end position="155"/>
    </location>
</feature>
<feature type="disulfide bond" evidence="13">
    <location>
        <begin position="85"/>
        <end position="100"/>
    </location>
</feature>
<dbReference type="Gene3D" id="4.10.1220.10">
    <property type="entry name" value="EGF-type module"/>
    <property type="match status" value="4"/>
</dbReference>
<feature type="repeat" description="LDL-receptor class B" evidence="14">
    <location>
        <begin position="2452"/>
        <end position="2495"/>
    </location>
</feature>
<dbReference type="InterPro" id="IPR011042">
    <property type="entry name" value="6-blade_b-propeller_TolB-like"/>
</dbReference>
<feature type="disulfide bond" evidence="13">
    <location>
        <begin position="2199"/>
        <end position="2211"/>
    </location>
</feature>
<evidence type="ECO:0000256" key="11">
    <source>
        <dbReference type="ARBA" id="ARBA00023180"/>
    </source>
</evidence>
<feature type="disulfide bond" evidence="13">
    <location>
        <begin position="1754"/>
        <end position="1769"/>
    </location>
</feature>
<dbReference type="SUPFAM" id="SSF57184">
    <property type="entry name" value="Growth factor receptor domain"/>
    <property type="match status" value="2"/>
</dbReference>
<evidence type="ECO:0000256" key="7">
    <source>
        <dbReference type="ARBA" id="ARBA00022989"/>
    </source>
</evidence>
<evidence type="ECO:0000256" key="14">
    <source>
        <dbReference type="PROSITE-ProRule" id="PRU00461"/>
    </source>
</evidence>
<dbReference type="GO" id="GO:0005886">
    <property type="term" value="C:plasma membrane"/>
    <property type="evidence" value="ECO:0007669"/>
    <property type="project" value="TreeGrafter"/>
</dbReference>
<gene>
    <name evidence="20" type="primary">si:dkey-88l16.3</name>
</gene>
<feature type="disulfide bond" evidence="13">
    <location>
        <begin position="125"/>
        <end position="140"/>
    </location>
</feature>
<evidence type="ECO:0000256" key="13">
    <source>
        <dbReference type="PROSITE-ProRule" id="PRU00124"/>
    </source>
</evidence>
<dbReference type="FunFam" id="2.10.25.10:FF:000037">
    <property type="entry name" value="Signal peptide, CUB domain and EGF-like domain-containing 2"/>
    <property type="match status" value="1"/>
</dbReference>
<feature type="disulfide bond" evidence="13">
    <location>
        <begin position="1980"/>
        <end position="1995"/>
    </location>
</feature>
<dbReference type="InterPro" id="IPR002172">
    <property type="entry name" value="LDrepeatLR_classA_rpt"/>
</dbReference>
<feature type="region of interest" description="Disordered" evidence="15">
    <location>
        <begin position="1931"/>
        <end position="1957"/>
    </location>
</feature>
<feature type="disulfide bond" evidence="13">
    <location>
        <begin position="2097"/>
        <end position="2112"/>
    </location>
</feature>
<dbReference type="Gene3D" id="2.10.25.10">
    <property type="entry name" value="Laminin"/>
    <property type="match status" value="4"/>
</dbReference>
<feature type="disulfide bond" evidence="13">
    <location>
        <begin position="1189"/>
        <end position="1204"/>
    </location>
</feature>
<feature type="disulfide bond" evidence="13">
    <location>
        <begin position="1926"/>
        <end position="1941"/>
    </location>
</feature>
<evidence type="ECO:0000256" key="6">
    <source>
        <dbReference type="ARBA" id="ARBA00022737"/>
    </source>
</evidence>
<feature type="compositionally biased region" description="Basic and acidic residues" evidence="15">
    <location>
        <begin position="1931"/>
        <end position="1942"/>
    </location>
</feature>
<feature type="disulfide bond" evidence="13">
    <location>
        <begin position="869"/>
        <end position="884"/>
    </location>
</feature>
<evidence type="ECO:0000256" key="15">
    <source>
        <dbReference type="SAM" id="MobiDB-lite"/>
    </source>
</evidence>
<keyword evidence="2 12" id="KW-0245">EGF-like domain</keyword>
<feature type="disulfide bond" evidence="12">
    <location>
        <begin position="3039"/>
        <end position="3048"/>
    </location>
</feature>
<dbReference type="FunFam" id="4.10.400.10:FF:000065">
    <property type="entry name" value="Transmembrane protease serine 7"/>
    <property type="match status" value="1"/>
</dbReference>
<keyword evidence="6" id="KW-0677">Repeat</keyword>
<feature type="disulfide bond" evidence="13">
    <location>
        <begin position="2206"/>
        <end position="2224"/>
    </location>
</feature>
<feature type="disulfide bond" evidence="13">
    <location>
        <begin position="1793"/>
        <end position="1808"/>
    </location>
</feature>
<evidence type="ECO:0000256" key="4">
    <source>
        <dbReference type="ARBA" id="ARBA00022692"/>
    </source>
</evidence>
<feature type="disulfide bond" evidence="13">
    <location>
        <begin position="106"/>
        <end position="118"/>
    </location>
</feature>
<feature type="disulfide bond" evidence="13">
    <location>
        <begin position="829"/>
        <end position="844"/>
    </location>
</feature>
<feature type="disulfide bond" evidence="13">
    <location>
        <begin position="1295"/>
        <end position="1310"/>
    </location>
</feature>
<accession>A0A6P7P2T8</accession>
<proteinExistence type="predicted"/>
<keyword evidence="4 16" id="KW-0812">Transmembrane</keyword>
<feature type="disulfide bond" evidence="13">
    <location>
        <begin position="1133"/>
        <end position="1148"/>
    </location>
</feature>
<evidence type="ECO:0000313" key="19">
    <source>
        <dbReference type="Proteomes" id="UP000515150"/>
    </source>
</evidence>
<keyword evidence="8 16" id="KW-0472">Membrane</keyword>
<feature type="disulfide bond" evidence="13">
    <location>
        <begin position="1000"/>
        <end position="1015"/>
    </location>
</feature>
<evidence type="ECO:0000256" key="8">
    <source>
        <dbReference type="ARBA" id="ARBA00023136"/>
    </source>
</evidence>
<feature type="disulfide bond" evidence="13">
    <location>
        <begin position="44"/>
        <end position="59"/>
    </location>
</feature>
<feature type="disulfide bond" evidence="13">
    <location>
        <begin position="1093"/>
        <end position="1108"/>
    </location>
</feature>
<feature type="disulfide bond" evidence="13">
    <location>
        <begin position="2976"/>
        <end position="2991"/>
    </location>
</feature>
<evidence type="ECO:0000256" key="16">
    <source>
        <dbReference type="SAM" id="Phobius"/>
    </source>
</evidence>
<evidence type="ECO:0000256" key="5">
    <source>
        <dbReference type="ARBA" id="ARBA00022729"/>
    </source>
</evidence>
<feature type="disulfide bond" evidence="13">
    <location>
        <begin position="1515"/>
        <end position="1530"/>
    </location>
</feature>
<feature type="disulfide bond" evidence="13">
    <location>
        <begin position="150"/>
        <end position="168"/>
    </location>
</feature>
<dbReference type="PROSITE" id="PS50068">
    <property type="entry name" value="LDLRA_2"/>
    <property type="match status" value="36"/>
</dbReference>
<dbReference type="InterPro" id="IPR000033">
    <property type="entry name" value="LDLR_classB_rpt"/>
</dbReference>
<feature type="disulfide bond" evidence="13">
    <location>
        <begin position="2019"/>
        <end position="2034"/>
    </location>
</feature>
<dbReference type="PRINTS" id="PR00261">
    <property type="entry name" value="LDLRECEPTOR"/>
</dbReference>
<dbReference type="PANTHER" id="PTHR22722:SF12">
    <property type="entry name" value="EGF-LIKE DOMAIN-CONTAINING PROTEIN"/>
    <property type="match status" value="1"/>
</dbReference>
<comment type="subcellular location">
    <subcellularLocation>
        <location evidence="1">Membrane</location>
        <topology evidence="1">Single-pass membrane protein</topology>
    </subcellularLocation>
</comment>
<feature type="disulfide bond" evidence="13">
    <location>
        <begin position="2058"/>
        <end position="2073"/>
    </location>
</feature>
<keyword evidence="7 16" id="KW-1133">Transmembrane helix</keyword>
<dbReference type="SMART" id="SM00181">
    <property type="entry name" value="EGF"/>
    <property type="match status" value="11"/>
</dbReference>
<keyword evidence="9 12" id="KW-1015">Disulfide bond</keyword>
<feature type="disulfide bond" evidence="13">
    <location>
        <begin position="2118"/>
        <end position="2130"/>
    </location>
</feature>
<organism evidence="19 20">
    <name type="scientific">Betta splendens</name>
    <name type="common">Siamese fighting fish</name>
    <dbReference type="NCBI Taxonomy" id="158456"/>
    <lineage>
        <taxon>Eukaryota</taxon>
        <taxon>Metazoa</taxon>
        <taxon>Chordata</taxon>
        <taxon>Craniata</taxon>
        <taxon>Vertebrata</taxon>
        <taxon>Euteleostomi</taxon>
        <taxon>Actinopterygii</taxon>
        <taxon>Neopterygii</taxon>
        <taxon>Teleostei</taxon>
        <taxon>Neoteleostei</taxon>
        <taxon>Acanthomorphata</taxon>
        <taxon>Anabantaria</taxon>
        <taxon>Anabantiformes</taxon>
        <taxon>Anabantoidei</taxon>
        <taxon>Osphronemidae</taxon>
        <taxon>Betta</taxon>
    </lineage>
</organism>
<sequence>MNSHQFVWLLWLAGLRFSGGQVLGCHEGQWQCDDGNCIPHKWRCDGDGDCLDGSDEMECAGFPACPPGQFPCIDTVGCVNASARCDGQRHCPTGSDEENCTGVVGCLDSDWTCRNHMCVPKELRCNRVNDCVDNSDEEACEVCAENSPRCPDGTCLSAERRCDGQVHCSDGSDEPITCGRVCSVENGGCSHTCADEPWGALCTCPVGYKLSSNGAICEDLNECAPPSSPCMHYCTNTVGSYYCHCREGFKLKGNLCAATGNATRLLTVQGRSLGLLNVETQQFEVIHTPVFDPVSVTFDFARGWYFWADSHGSIYKSDGRRSSTVYTGVPGIKGLAWDWLNGNLYWANQKTASIYMQAPDGNSYTTVLSKNISPSDLVLLPVDSVMFWINAGPGDRVTIAKSWMDGKEMSSLAVLTAQSAHSLTACVAARRLFWVSDFKKSIETLRMDGTGHYSFTGMFNRMPPLSLAVFENSLYWVDDKGLWQITQDRPNQRQFLWKDKVPLLSIYNELQQPQGPSACLKTPCQLCQLTKGNSLGFTCTCPNSKVLLLDGTCQYPRFLYAVNSHINLLEFRDKESTQALLFDTSDGILSFDLDWYRDWVYWVNQTGHIQRTSPTQMTTEVVPTVLPVCVIKVDQRSGSLYWMSCDQSSIGTNAADGHSQQLYSTKKEIRDFTLDWLRGELLWMEENGLFSMSVMGGQVRELLQLAGGVRGNVAFDLRANSLLWNSKSTGLTTMSLLQERRHRAGRRWNISGSVVAAFEPFLLSLSDDVMTLWDRRDGSPIQHVKVEGQVFGVIAALREIQTAASAPVCHEPSVLCRSSSICLPPARLCDGRRDCPHGDDEEFCVITCPSKEDFMCKDRRNCISKNGVCDGRAQCRDGSDEVDCPTQGRVPKCLSGSSLCADAKECVLDSHVCDGEKDCTDGSDELNCPDPSTAAPPELLCNLGSKPCTNGRECVLHSHVCDGESDCMDGSDERGCPETCREGEFQCAHGRKCIPRAQVCDRKPDCQDRSDELDCWERSKSCQHRCADNKRCIPASFLCDGERDCVDGSDEVDCGPVSVPTTAAPVVTSTSVCTTPSVRCPGSSLCVSQTQLCDGHRDCPDGFDENNCVSQCKKRDEFLCNDRRKCIPRKQVCDGRAHCPDGSDERQCRSIDPVPATSSLPEPKSPLTCHIGSKPCKDGRHCVLLSHVCDGEKDCGDGSDEVECDATTVVLPENHHVNDSPAALGPMTHPPVQQICTSPLLLCPGSSVCIHPIQLCDGKDDCPDGSDENCVKRCRYGTDFLCNDRRSCISREMVCDGTLQCHDGSDELNCPDPSTAAPPELLCNLGSKPCTNGRECVLHSHVCDGESDCMDGSDERGCPETCREGEFQCAHGRKCIPRAQVCDRKPDCQDRSDELDCWERSKSCQHRCADNKRCIPASFLCDGERDCVDGSDEVDCGPVSVPTTAAPVVTSTSVCTTPSVRCPGSSLCVSQTQLCDGHRDCPDGFDENNCVSQCKKRDEFLCNDRRKCIPRKQVCDGRAHCPDGSDERQCRSIDPVPATSSLPEPKSPLTCRIGSKPCKDGRHCVLLSHVCDGEKDCGDGSDEVECGVTEQTKPPKRSDISSTVPSKTSPAATAKDATTVVLPENHHVNDSPAALGPMTHPPVQQICTSPLLLCPGSSVCIHPIQLCDGKDDCPDGSDENCVKRCRYGTDFLCNDRRSCISREMVCDGTLQCHDGSDELNCPDPSSAAPPELLCNLGSKPCTNGRECVLHSHVCDGESDCMDGSDERGCPETCREGEFQCAHGRKCIPRAQVCDRKPDCQDRSDELDCWERSKSCQHRCADNKRCIPASFLCDGERDCVDGSDEVDCGPVSVPTTAAPVVTSTSVCTTPSVRCPGSSLCVSQTQLCDGHRDCPDGFDENNCVSQCKKRDEFLCNDRRKCIPRKQVCDGRAHCPDGSDERQCRSPDPVPATSAGPGSPVSCRIGSKPCADGRDCVLHSHVCDGEEDCEDGSDEEGCAADCKEAEFQCSHGNRCIPRRQVCDGQYNCQDRSDEVDCSKPSGGCHQRCDNNTRCIPESFLCDGERDCADGSDEEKCGSVACAPDQYRCVSGQCVSEALRCDGFPDCGDRSDEADCSRPPRCPAQLRCPHSHECLQKEWLCDGEDDCRDGSDEKDCATPPAKCREHQWQCGDSSQCVPLSWRCDGTQDCHNGLDEDKCPARKCPPHLYPCGSGECVDPRLVCNGLINCADGSDEGAGCSQRNCSSPTAPRCDHQCVSAPSGPSCYCAAGFRLQSRSMSCVDMDECDASPHALCRHACLNTRGSYACHCHPGFYLEPDGRSCKTKDEPLILASVQSELLLVGAHSNSLRLLSSASRPVFSLDYHWAQHRVYWLSSDYQSIRWADMNSNNRGTLIKGVKSECIAVDWVGQNLYWVDGLLGQILAVKLSDTTVRSQDYTVVLGEDLEQPSSLVLLPHKGLMLWSLIGSSPQIERSGMDGSKRKVVVSRGLSWPVSLAYDMLDNRVYWADEKLRCIGSASLDGDGVKILQLVETPSPFSVGVFNDRVFWSDTKRRTIRSADKNTGKDQKVLLKRPGQPFGLKVIHPLSQPAVSSPCDPLRCSHLCLLAPAVRRLAAVCRCPKGLLLAKDKATCSVPTESTFILLLSRATLYQIPLHSMQRNGVGLKKMPSSLALSLPGVTEASRLDVSIQNLSIYVADAAQGTVDVLKLSSSRSSKTLTPVGQALQLKDDSVTALAVDWVTSNLYWSSTERPNLHVTSHSEGYTTSLLQGSLKGTTAIALHPPSGLLCYTAIVVAGGRSQAEVSCAWMDGRNKVVLWRKSSIPSSLVFSNGGAALFWADTGEGLICSVGVDGSGYKQYKTGPGLLVSFTHTQNIILWVSLDKDVTKLWFSDGLQPKQLWFETKTNIVEVRAYSNDSQSGTNGCSSSNGGCAQLCLPYPGGHTCKCGRGFYSAHTSSCDRLPDCPAAGQESCSDGTRCVSSSRFCDGQVDCPDQSDEQDCPDMDRSPPPTVQKHPVLSGKESAPACDRLGCSGRGVCVSDGGVSRCQCAAGYKGEFCQETEPEPGRSPAPVVLSVLCLMAAVVAAVVIYAKRRSRPLVRTRSAEKETLMANISLPCEHSESDTEELESPVDVKSPSLPLTAL</sequence>
<feature type="disulfide bond" evidence="13">
    <location>
        <begin position="25"/>
        <end position="37"/>
    </location>
</feature>
<dbReference type="Pfam" id="PF00057">
    <property type="entry name" value="Ldl_recept_a"/>
    <property type="match status" value="33"/>
</dbReference>
<evidence type="ECO:0000256" key="10">
    <source>
        <dbReference type="ARBA" id="ARBA00023170"/>
    </source>
</evidence>
<dbReference type="Pfam" id="PF14670">
    <property type="entry name" value="FXa_inhibition"/>
    <property type="match status" value="1"/>
</dbReference>
<dbReference type="InterPro" id="IPR051221">
    <property type="entry name" value="LDLR-related"/>
</dbReference>
<feature type="disulfide bond" evidence="13">
    <location>
        <begin position="113"/>
        <end position="131"/>
    </location>
</feature>
<dbReference type="CDD" id="cd00112">
    <property type="entry name" value="LDLa"/>
    <property type="match status" value="35"/>
</dbReference>
<feature type="signal peptide" evidence="17">
    <location>
        <begin position="1"/>
        <end position="20"/>
    </location>
</feature>
<dbReference type="InterPro" id="IPR036055">
    <property type="entry name" value="LDL_receptor-like_sf"/>
</dbReference>
<feature type="region of interest" description="Disordered" evidence="15">
    <location>
        <begin position="3108"/>
        <end position="3133"/>
    </location>
</feature>
<evidence type="ECO:0000259" key="18">
    <source>
        <dbReference type="PROSITE" id="PS50026"/>
    </source>
</evidence>
<feature type="region of interest" description="Disordered" evidence="15">
    <location>
        <begin position="1588"/>
        <end position="1614"/>
    </location>
</feature>
<feature type="chain" id="PRO_5027730628" evidence="17">
    <location>
        <begin position="21"/>
        <end position="3133"/>
    </location>
</feature>
<dbReference type="RefSeq" id="XP_029023979.1">
    <property type="nucleotide sequence ID" value="XM_029168146.3"/>
</dbReference>
<dbReference type="PROSITE" id="PS01209">
    <property type="entry name" value="LDLRA_1"/>
    <property type="match status" value="16"/>
</dbReference>
<dbReference type="PROSITE" id="PS51120">
    <property type="entry name" value="LDLRB"/>
    <property type="match status" value="1"/>
</dbReference>
<dbReference type="SUPFAM" id="SSF57424">
    <property type="entry name" value="LDL receptor-like module"/>
    <property type="match status" value="36"/>
</dbReference>
<dbReference type="InterPro" id="IPR023415">
    <property type="entry name" value="LDLR_class-A_CS"/>
</dbReference>
<evidence type="ECO:0000256" key="12">
    <source>
        <dbReference type="PROSITE-ProRule" id="PRU00076"/>
    </source>
</evidence>
<dbReference type="Gene3D" id="2.120.10.30">
    <property type="entry name" value="TolB, C-terminal domain"/>
    <property type="match status" value="4"/>
</dbReference>
<feature type="disulfide bond" evidence="13">
    <location>
        <begin position="1571"/>
        <end position="1586"/>
    </location>
</feature>
<feature type="disulfide bond" evidence="13">
    <location>
        <begin position="913"/>
        <end position="928"/>
    </location>
</feature>
<feature type="disulfide bond" evidence="13">
    <location>
        <begin position="1706"/>
        <end position="1721"/>
    </location>
</feature>
<feature type="disulfide bond" evidence="13">
    <location>
        <begin position="2085"/>
        <end position="2103"/>
    </location>
</feature>
<dbReference type="InterPro" id="IPR000152">
    <property type="entry name" value="EGF-type_Asp/Asn_hydroxyl_site"/>
</dbReference>
<reference evidence="20" key="1">
    <citation type="submission" date="2025-08" db="UniProtKB">
        <authorList>
            <consortium name="RefSeq"/>
        </authorList>
    </citation>
    <scope>IDENTIFICATION</scope>
</reference>
<comment type="caution">
    <text evidence="12">Lacks conserved residue(s) required for the propagation of feature annotation.</text>
</comment>
<evidence type="ECO:0000256" key="3">
    <source>
        <dbReference type="ARBA" id="ARBA00022583"/>
    </source>
</evidence>
<dbReference type="InterPro" id="IPR001881">
    <property type="entry name" value="EGF-like_Ca-bd_dom"/>
</dbReference>
<evidence type="ECO:0000256" key="2">
    <source>
        <dbReference type="ARBA" id="ARBA00022536"/>
    </source>
</evidence>
<dbReference type="KEGG" id="bspl:114866422"/>
<dbReference type="PROSITE" id="PS00010">
    <property type="entry name" value="ASX_HYDROXYL"/>
    <property type="match status" value="2"/>
</dbReference>
<dbReference type="SMART" id="SM00179">
    <property type="entry name" value="EGF_CA"/>
    <property type="match status" value="5"/>
</dbReference>
<feature type="disulfide bond" evidence="13">
    <location>
        <begin position="2179"/>
        <end position="2194"/>
    </location>
</feature>
<feature type="domain" description="EGF-like" evidence="18">
    <location>
        <begin position="2277"/>
        <end position="2318"/>
    </location>
</feature>
<dbReference type="Proteomes" id="UP000515150">
    <property type="component" value="Chromosome 12"/>
</dbReference>
<dbReference type="GeneID" id="114866422"/>
<dbReference type="SMART" id="SM00135">
    <property type="entry name" value="LY"/>
    <property type="match status" value="11"/>
</dbReference>
<feature type="compositionally biased region" description="Polar residues" evidence="15">
    <location>
        <begin position="1600"/>
        <end position="1611"/>
    </location>
</feature>
<dbReference type="InterPro" id="IPR009030">
    <property type="entry name" value="Growth_fac_rcpt_cys_sf"/>
</dbReference>
<dbReference type="PROSITE" id="PS50026">
    <property type="entry name" value="EGF_3"/>
    <property type="match status" value="3"/>
</dbReference>
<feature type="disulfide bond" evidence="13">
    <location>
        <begin position="961"/>
        <end position="976"/>
    </location>
</feature>
<evidence type="ECO:0000313" key="20">
    <source>
        <dbReference type="RefSeq" id="XP_029023979.1"/>
    </source>
</evidence>
<dbReference type="GO" id="GO:0043235">
    <property type="term" value="C:receptor complex"/>
    <property type="evidence" value="ECO:0007669"/>
    <property type="project" value="TreeGrafter"/>
</dbReference>
<dbReference type="InterPro" id="IPR000742">
    <property type="entry name" value="EGF"/>
</dbReference>
<feature type="transmembrane region" description="Helical" evidence="16">
    <location>
        <begin position="3062"/>
        <end position="3081"/>
    </location>
</feature>
<dbReference type="InterPro" id="IPR018097">
    <property type="entry name" value="EGF_Ca-bd_CS"/>
</dbReference>
<dbReference type="PROSITE" id="PS00022">
    <property type="entry name" value="EGF_1"/>
    <property type="match status" value="1"/>
</dbReference>
<keyword evidence="5 17" id="KW-0732">Signal</keyword>
<dbReference type="FunFam" id="2.120.10.30:FF:000241">
    <property type="entry name" value="Low-density lipoprotein receptor-related protein 6"/>
    <property type="match status" value="1"/>
</dbReference>
<feature type="disulfide bond" evidence="13">
    <location>
        <begin position="2137"/>
        <end position="2152"/>
    </location>
</feature>
<feature type="disulfide bond" evidence="13">
    <location>
        <begin position="2078"/>
        <end position="2090"/>
    </location>
</feature>
<feature type="disulfide bond" evidence="13">
    <location>
        <begin position="1421"/>
        <end position="1436"/>
    </location>
</feature>
<keyword evidence="20" id="KW-0449">Lipoprotein</keyword>
<evidence type="ECO:0000256" key="9">
    <source>
        <dbReference type="ARBA" id="ARBA00023157"/>
    </source>
</evidence>
<feature type="disulfide bond" evidence="13">
    <location>
        <begin position="1475"/>
        <end position="1490"/>
    </location>
</feature>
<feature type="disulfide bond" evidence="13">
    <location>
        <begin position="32"/>
        <end position="50"/>
    </location>
</feature>
<dbReference type="InterPro" id="IPR049883">
    <property type="entry name" value="NOTCH1_EGF-like"/>
</dbReference>
<keyword evidence="10 20" id="KW-0675">Receptor</keyword>
<keyword evidence="19" id="KW-1185">Reference proteome</keyword>
<protein>
    <submittedName>
        <fullName evidence="20">Low-density lipoprotein receptor-related protein 2</fullName>
    </submittedName>
</protein>
<name>A0A6P7P2T8_BETSP</name>
<dbReference type="Gene3D" id="4.10.400.10">
    <property type="entry name" value="Low-density Lipoprotein Receptor"/>
    <property type="match status" value="32"/>
</dbReference>
<dbReference type="SUPFAM" id="SSF63825">
    <property type="entry name" value="YWTD domain"/>
    <property type="match status" value="3"/>
</dbReference>
<feature type="domain" description="EGF-like" evidence="18">
    <location>
        <begin position="219"/>
        <end position="257"/>
    </location>
</feature>
<dbReference type="SMART" id="SM00192">
    <property type="entry name" value="LDLa"/>
    <property type="match status" value="36"/>
</dbReference>
<dbReference type="OrthoDB" id="8831087at2759"/>
<dbReference type="SUPFAM" id="SSF69322">
    <property type="entry name" value="Tricorn protease domain 2"/>
    <property type="match status" value="1"/>
</dbReference>
<dbReference type="GO" id="GO:0005509">
    <property type="term" value="F:calcium ion binding"/>
    <property type="evidence" value="ECO:0007669"/>
    <property type="project" value="InterPro"/>
</dbReference>
<feature type="disulfide bond" evidence="13">
    <location>
        <begin position="1832"/>
        <end position="1847"/>
    </location>
</feature>